<evidence type="ECO:0000313" key="1">
    <source>
        <dbReference type="EMBL" id="KAL1555189.1"/>
    </source>
</evidence>
<dbReference type="AlphaFoldDB" id="A0ABD1HJE9"/>
<accession>A0ABD1HJE9</accession>
<proteinExistence type="predicted"/>
<reference evidence="1 2" key="1">
    <citation type="submission" date="2024-06" db="EMBL/GenBank/DDBJ databases">
        <title>A chromosome level genome sequence of Diviner's sage (Salvia divinorum).</title>
        <authorList>
            <person name="Ford S.A."/>
            <person name="Ro D.-K."/>
            <person name="Ness R.W."/>
            <person name="Phillips M.A."/>
        </authorList>
    </citation>
    <scope>NUCLEOTIDE SEQUENCE [LARGE SCALE GENOMIC DNA]</scope>
    <source>
        <strain evidence="1">SAF-2024a</strain>
        <tissue evidence="1">Leaf</tissue>
    </source>
</reference>
<organism evidence="1 2">
    <name type="scientific">Salvia divinorum</name>
    <name type="common">Maria pastora</name>
    <name type="synonym">Diviner's sage</name>
    <dbReference type="NCBI Taxonomy" id="28513"/>
    <lineage>
        <taxon>Eukaryota</taxon>
        <taxon>Viridiplantae</taxon>
        <taxon>Streptophyta</taxon>
        <taxon>Embryophyta</taxon>
        <taxon>Tracheophyta</taxon>
        <taxon>Spermatophyta</taxon>
        <taxon>Magnoliopsida</taxon>
        <taxon>eudicotyledons</taxon>
        <taxon>Gunneridae</taxon>
        <taxon>Pentapetalae</taxon>
        <taxon>asterids</taxon>
        <taxon>lamiids</taxon>
        <taxon>Lamiales</taxon>
        <taxon>Lamiaceae</taxon>
        <taxon>Nepetoideae</taxon>
        <taxon>Mentheae</taxon>
        <taxon>Salviinae</taxon>
        <taxon>Salvia</taxon>
        <taxon>Salvia subgen. Calosphace</taxon>
    </lineage>
</organism>
<protein>
    <submittedName>
        <fullName evidence="1">Nucleic acid-binding</fullName>
    </submittedName>
</protein>
<evidence type="ECO:0000313" key="2">
    <source>
        <dbReference type="Proteomes" id="UP001567538"/>
    </source>
</evidence>
<sequence>MEFTFLADLKPTNTKSVVRARTVRIFEFLSRYGDKSNVKSLECIFHDRMGNRIQGRFQAPCKISSVNTLGRDQLFLSFNFM</sequence>
<gene>
    <name evidence="1" type="ORF">AAHA92_15661</name>
</gene>
<comment type="caution">
    <text evidence="1">The sequence shown here is derived from an EMBL/GenBank/DDBJ whole genome shotgun (WGS) entry which is preliminary data.</text>
</comment>
<dbReference type="Proteomes" id="UP001567538">
    <property type="component" value="Unassembled WGS sequence"/>
</dbReference>
<keyword evidence="2" id="KW-1185">Reference proteome</keyword>
<dbReference type="EMBL" id="JBEAFC010000006">
    <property type="protein sequence ID" value="KAL1555189.1"/>
    <property type="molecule type" value="Genomic_DNA"/>
</dbReference>
<name>A0ABD1HJE9_SALDI</name>